<dbReference type="EMBL" id="JBHSJO010000001">
    <property type="protein sequence ID" value="MFC5014863.1"/>
    <property type="molecule type" value="Genomic_DNA"/>
</dbReference>
<evidence type="ECO:0000313" key="2">
    <source>
        <dbReference type="EMBL" id="MFC5014863.1"/>
    </source>
</evidence>
<protein>
    <submittedName>
        <fullName evidence="2">Uncharacterized protein</fullName>
    </submittedName>
</protein>
<dbReference type="RefSeq" id="WP_271320923.1">
    <property type="nucleotide sequence ID" value="NZ_BAAATN010000001.1"/>
</dbReference>
<proteinExistence type="predicted"/>
<sequence length="67" mass="7275">MNSRFHQVPAHQHGSLQIGDPPSGQVPLQAVGEVLAGLGRRAGRARFGWSAVVARFQRRRACGEEGR</sequence>
<dbReference type="Proteomes" id="UP001595855">
    <property type="component" value="Unassembled WGS sequence"/>
</dbReference>
<organism evidence="2 3">
    <name type="scientific">Streptomyces lienomycini</name>
    <dbReference type="NCBI Taxonomy" id="284035"/>
    <lineage>
        <taxon>Bacteria</taxon>
        <taxon>Bacillati</taxon>
        <taxon>Actinomycetota</taxon>
        <taxon>Actinomycetes</taxon>
        <taxon>Kitasatosporales</taxon>
        <taxon>Streptomycetaceae</taxon>
        <taxon>Streptomyces</taxon>
    </lineage>
</organism>
<evidence type="ECO:0000256" key="1">
    <source>
        <dbReference type="SAM" id="MobiDB-lite"/>
    </source>
</evidence>
<feature type="region of interest" description="Disordered" evidence="1">
    <location>
        <begin position="1"/>
        <end position="24"/>
    </location>
</feature>
<evidence type="ECO:0000313" key="3">
    <source>
        <dbReference type="Proteomes" id="UP001595855"/>
    </source>
</evidence>
<keyword evidence="3" id="KW-1185">Reference proteome</keyword>
<gene>
    <name evidence="2" type="ORF">ACFPRC_08210</name>
</gene>
<comment type="caution">
    <text evidence="2">The sequence shown here is derived from an EMBL/GenBank/DDBJ whole genome shotgun (WGS) entry which is preliminary data.</text>
</comment>
<name>A0ABV9WSN0_9ACTN</name>
<reference evidence="3" key="1">
    <citation type="journal article" date="2019" name="Int. J. Syst. Evol. Microbiol.">
        <title>The Global Catalogue of Microorganisms (GCM) 10K type strain sequencing project: providing services to taxonomists for standard genome sequencing and annotation.</title>
        <authorList>
            <consortium name="The Broad Institute Genomics Platform"/>
            <consortium name="The Broad Institute Genome Sequencing Center for Infectious Disease"/>
            <person name="Wu L."/>
            <person name="Ma J."/>
        </authorList>
    </citation>
    <scope>NUCLEOTIDE SEQUENCE [LARGE SCALE GENOMIC DNA]</scope>
    <source>
        <strain evidence="3">CGMCC 4.1542</strain>
    </source>
</reference>
<accession>A0ABV9WSN0</accession>